<gene>
    <name evidence="1" type="ORF">POVWA1_028790</name>
    <name evidence="2" type="ORF">POVWA2_028640</name>
</gene>
<keyword evidence="4" id="KW-1185">Reference proteome</keyword>
<evidence type="ECO:0000313" key="1">
    <source>
        <dbReference type="EMBL" id="SBT35718.1"/>
    </source>
</evidence>
<proteinExistence type="predicted"/>
<reference evidence="1" key="2">
    <citation type="submission" date="2016-05" db="EMBL/GenBank/DDBJ databases">
        <authorList>
            <person name="Lavstsen T."/>
            <person name="Jespersen J.S."/>
        </authorList>
    </citation>
    <scope>NUCLEOTIDE SEQUENCE [LARGE SCALE GENOMIC DNA]</scope>
</reference>
<sequence length="91" mass="10825">MKIIFQDRGTQASLPSHERQNWGVLLEVADRACDYEEAPNVITWTAPTQCMRVFKNSMTIRLFLKVRRVTSIRGVDQQFVYMHERFIYAWK</sequence>
<evidence type="ECO:0000313" key="4">
    <source>
        <dbReference type="Proteomes" id="UP000078555"/>
    </source>
</evidence>
<name>A0A1A8YVY6_PLAOA</name>
<reference evidence="3 4" key="1">
    <citation type="submission" date="2016-05" db="EMBL/GenBank/DDBJ databases">
        <authorList>
            <person name="Naeem Raeece"/>
        </authorList>
    </citation>
    <scope>NUCLEOTIDE SEQUENCE [LARGE SCALE GENOMIC DNA]</scope>
</reference>
<evidence type="ECO:0000313" key="3">
    <source>
        <dbReference type="Proteomes" id="UP000078550"/>
    </source>
</evidence>
<dbReference type="EMBL" id="FLRE01000113">
    <property type="protein sequence ID" value="SBT36132.1"/>
    <property type="molecule type" value="Genomic_DNA"/>
</dbReference>
<dbReference type="EMBL" id="FLRD01000085">
    <property type="protein sequence ID" value="SBT35718.1"/>
    <property type="molecule type" value="Genomic_DNA"/>
</dbReference>
<protein>
    <submittedName>
        <fullName evidence="1">Uncharacterized protein</fullName>
    </submittedName>
</protein>
<evidence type="ECO:0000313" key="2">
    <source>
        <dbReference type="EMBL" id="SBT36132.1"/>
    </source>
</evidence>
<dbReference type="Proteomes" id="UP000078555">
    <property type="component" value="Unassembled WGS sequence"/>
</dbReference>
<accession>A0A1A8YVY6</accession>
<dbReference type="AlphaFoldDB" id="A0A1A8YVY6"/>
<organism evidence="1 4">
    <name type="scientific">Plasmodium ovale wallikeri</name>
    <dbReference type="NCBI Taxonomy" id="864142"/>
    <lineage>
        <taxon>Eukaryota</taxon>
        <taxon>Sar</taxon>
        <taxon>Alveolata</taxon>
        <taxon>Apicomplexa</taxon>
        <taxon>Aconoidasida</taxon>
        <taxon>Haemosporida</taxon>
        <taxon>Plasmodiidae</taxon>
        <taxon>Plasmodium</taxon>
        <taxon>Plasmodium (Plasmodium)</taxon>
    </lineage>
</organism>
<dbReference type="Proteomes" id="UP000078550">
    <property type="component" value="Unassembled WGS sequence"/>
</dbReference>